<dbReference type="Proteomes" id="UP001345963">
    <property type="component" value="Unassembled WGS sequence"/>
</dbReference>
<keyword evidence="2" id="KW-1185">Reference proteome</keyword>
<evidence type="ECO:0000313" key="2">
    <source>
        <dbReference type="Proteomes" id="UP001345963"/>
    </source>
</evidence>
<dbReference type="EMBL" id="JAHUTI010001007">
    <property type="protein sequence ID" value="MED6232610.1"/>
    <property type="molecule type" value="Genomic_DNA"/>
</dbReference>
<feature type="non-terminal residue" evidence="1">
    <location>
        <position position="1"/>
    </location>
</feature>
<accession>A0ABU7A429</accession>
<reference evidence="1 2" key="1">
    <citation type="submission" date="2021-07" db="EMBL/GenBank/DDBJ databases">
        <authorList>
            <person name="Palmer J.M."/>
        </authorList>
    </citation>
    <scope>NUCLEOTIDE SEQUENCE [LARGE SCALE GENOMIC DNA]</scope>
    <source>
        <strain evidence="1 2">AT_MEX2019</strain>
        <tissue evidence="1">Muscle</tissue>
    </source>
</reference>
<protein>
    <submittedName>
        <fullName evidence="1">Uncharacterized protein</fullName>
    </submittedName>
</protein>
<comment type="caution">
    <text evidence="1">The sequence shown here is derived from an EMBL/GenBank/DDBJ whole genome shotgun (WGS) entry which is preliminary data.</text>
</comment>
<organism evidence="1 2">
    <name type="scientific">Ataeniobius toweri</name>
    <dbReference type="NCBI Taxonomy" id="208326"/>
    <lineage>
        <taxon>Eukaryota</taxon>
        <taxon>Metazoa</taxon>
        <taxon>Chordata</taxon>
        <taxon>Craniata</taxon>
        <taxon>Vertebrata</taxon>
        <taxon>Euteleostomi</taxon>
        <taxon>Actinopterygii</taxon>
        <taxon>Neopterygii</taxon>
        <taxon>Teleostei</taxon>
        <taxon>Neoteleostei</taxon>
        <taxon>Acanthomorphata</taxon>
        <taxon>Ovalentaria</taxon>
        <taxon>Atherinomorphae</taxon>
        <taxon>Cyprinodontiformes</taxon>
        <taxon>Goodeidae</taxon>
        <taxon>Ataeniobius</taxon>
    </lineage>
</organism>
<gene>
    <name evidence="1" type="ORF">ATANTOWER_000087</name>
</gene>
<evidence type="ECO:0000313" key="1">
    <source>
        <dbReference type="EMBL" id="MED6232610.1"/>
    </source>
</evidence>
<proteinExistence type="predicted"/>
<name>A0ABU7A429_9TELE</name>
<sequence length="108" mass="12449">LLCTLCNKYIIINNKHDECSFLFQHLRVLRLQFSVLKCTEKSSSKIDVFVSQLVDFLPFCLSPSRTVSTVSTIICLTFNLLFFAYDLVAPELPLVDKQKRLGKIKFRS</sequence>